<sequence>MRVPDTKLEPGQARIGHHRAVAVPKWIEPPRTPRTDYILPDLCVLTTRATQVDYPLILANPLGICSENRLPLTIAQRRYASAGRVYNR</sequence>
<gene>
    <name evidence="1" type="ORF">S01H1_52720</name>
</gene>
<protein>
    <submittedName>
        <fullName evidence="1">Uncharacterized protein</fullName>
    </submittedName>
</protein>
<reference evidence="1" key="1">
    <citation type="journal article" date="2014" name="Front. Microbiol.">
        <title>High frequency of phylogenetically diverse reductive dehalogenase-homologous genes in deep subseafloor sedimentary metagenomes.</title>
        <authorList>
            <person name="Kawai M."/>
            <person name="Futagami T."/>
            <person name="Toyoda A."/>
            <person name="Takaki Y."/>
            <person name="Nishi S."/>
            <person name="Hori S."/>
            <person name="Arai W."/>
            <person name="Tsubouchi T."/>
            <person name="Morono Y."/>
            <person name="Uchiyama I."/>
            <person name="Ito T."/>
            <person name="Fujiyama A."/>
            <person name="Inagaki F."/>
            <person name="Takami H."/>
        </authorList>
    </citation>
    <scope>NUCLEOTIDE SEQUENCE</scope>
    <source>
        <strain evidence="1">Expedition CK06-06</strain>
    </source>
</reference>
<evidence type="ECO:0000313" key="1">
    <source>
        <dbReference type="EMBL" id="GAG18332.1"/>
    </source>
</evidence>
<dbReference type="AlphaFoldDB" id="X0W4U7"/>
<name>X0W4U7_9ZZZZ</name>
<organism evidence="1">
    <name type="scientific">marine sediment metagenome</name>
    <dbReference type="NCBI Taxonomy" id="412755"/>
    <lineage>
        <taxon>unclassified sequences</taxon>
        <taxon>metagenomes</taxon>
        <taxon>ecological metagenomes</taxon>
    </lineage>
</organism>
<comment type="caution">
    <text evidence="1">The sequence shown here is derived from an EMBL/GenBank/DDBJ whole genome shotgun (WGS) entry which is preliminary data.</text>
</comment>
<proteinExistence type="predicted"/>
<dbReference type="EMBL" id="BARS01034093">
    <property type="protein sequence ID" value="GAG18332.1"/>
    <property type="molecule type" value="Genomic_DNA"/>
</dbReference>
<accession>X0W4U7</accession>